<evidence type="ECO:0000256" key="1">
    <source>
        <dbReference type="SAM" id="SignalP"/>
    </source>
</evidence>
<name>A0A2N7NCY3_9VIBR</name>
<accession>A0A2N7NCY3</accession>
<evidence type="ECO:0000313" key="2">
    <source>
        <dbReference type="EMBL" id="PMP10008.1"/>
    </source>
</evidence>
<dbReference type="Proteomes" id="UP000235579">
    <property type="component" value="Unassembled WGS sequence"/>
</dbReference>
<reference evidence="3 5" key="4">
    <citation type="submission" date="2019-04" db="EMBL/GenBank/DDBJ databases">
        <title>A reverse ecology approach based on a biological definition of microbial populations.</title>
        <authorList>
            <person name="Arevalo P."/>
            <person name="Vaninsberghe D."/>
            <person name="Elsherbini J."/>
            <person name="Gore J."/>
            <person name="Polz M."/>
        </authorList>
    </citation>
    <scope>NUCLEOTIDE SEQUENCE [LARGE SCALE GENOMIC DNA]</scope>
    <source>
        <strain evidence="3 5">10N.222.45.A8</strain>
    </source>
</reference>
<keyword evidence="1" id="KW-0732">Signal</keyword>
<dbReference type="EMBL" id="SYVV01000021">
    <property type="protein sequence ID" value="TKG32607.1"/>
    <property type="molecule type" value="Genomic_DNA"/>
</dbReference>
<protein>
    <submittedName>
        <fullName evidence="2">Uncharacterized protein</fullName>
    </submittedName>
</protein>
<dbReference type="EMBL" id="MDBP01000080">
    <property type="protein sequence ID" value="PMP10008.1"/>
    <property type="molecule type" value="Genomic_DNA"/>
</dbReference>
<organism evidence="2 4">
    <name type="scientific">Vibrio tasmaniensis</name>
    <dbReference type="NCBI Taxonomy" id="212663"/>
    <lineage>
        <taxon>Bacteria</taxon>
        <taxon>Pseudomonadati</taxon>
        <taxon>Pseudomonadota</taxon>
        <taxon>Gammaproteobacteria</taxon>
        <taxon>Vibrionales</taxon>
        <taxon>Vibrionaceae</taxon>
        <taxon>Vibrio</taxon>
    </lineage>
</organism>
<reference evidence="2" key="2">
    <citation type="submission" date="2016-07" db="EMBL/GenBank/DDBJ databases">
        <authorList>
            <person name="Wan K."/>
            <person name="Booth B."/>
            <person name="Spirohn K."/>
            <person name="Hao T."/>
            <person name="Hu Y."/>
            <person name="Calderwood M."/>
            <person name="Hill D."/>
            <person name="Mohr S."/>
            <person name="Vidal M."/>
            <person name="Celniker S."/>
            <person name="Perrimon N."/>
        </authorList>
    </citation>
    <scope>NUCLEOTIDE SEQUENCE</scope>
    <source>
        <strain evidence="2">10N.222.48.A2</strain>
    </source>
</reference>
<evidence type="ECO:0000313" key="3">
    <source>
        <dbReference type="EMBL" id="TKG32607.1"/>
    </source>
</evidence>
<feature type="signal peptide" evidence="1">
    <location>
        <begin position="1"/>
        <end position="22"/>
    </location>
</feature>
<dbReference type="RefSeq" id="WP_102258424.1">
    <property type="nucleotide sequence ID" value="NZ_MDBG01000002.1"/>
</dbReference>
<reference evidence="4" key="1">
    <citation type="submission" date="2016-07" db="EMBL/GenBank/DDBJ databases">
        <title>Nontailed viruses are major unrecognized killers of bacteria in the ocean.</title>
        <authorList>
            <person name="Kauffman K."/>
            <person name="Hussain F."/>
            <person name="Yang J."/>
            <person name="Arevalo P."/>
            <person name="Brown J."/>
            <person name="Cutler M."/>
            <person name="Kelly L."/>
            <person name="Polz M.F."/>
        </authorList>
    </citation>
    <scope>NUCLEOTIDE SEQUENCE [LARGE SCALE GENOMIC DNA]</scope>
    <source>
        <strain evidence="4">10N.222.48.A2</strain>
    </source>
</reference>
<feature type="chain" id="PRO_5030054072" evidence="1">
    <location>
        <begin position="23"/>
        <end position="430"/>
    </location>
</feature>
<proteinExistence type="predicted"/>
<reference evidence="2" key="3">
    <citation type="journal article" date="2018" name="Nature">
        <title>A major lineage of non-tailed dsDNA viruses as unrecognized killers of marine bacteria.</title>
        <authorList>
            <person name="Kauffman K.M."/>
            <person name="Hussain F.A."/>
            <person name="Yang J."/>
            <person name="Arevalo P."/>
            <person name="Brown J.M."/>
            <person name="Chang W.K."/>
            <person name="VanInsberghe D."/>
            <person name="Elsherbini J."/>
            <person name="Sharma R.S."/>
            <person name="Cutler M.B."/>
            <person name="Kelly L."/>
            <person name="Polz M.F."/>
        </authorList>
    </citation>
    <scope>NUCLEOTIDE SEQUENCE</scope>
    <source>
        <strain evidence="2">10N.222.48.A2</strain>
    </source>
</reference>
<evidence type="ECO:0000313" key="5">
    <source>
        <dbReference type="Proteomes" id="UP000308018"/>
    </source>
</evidence>
<evidence type="ECO:0000313" key="4">
    <source>
        <dbReference type="Proteomes" id="UP000235579"/>
    </source>
</evidence>
<dbReference type="AlphaFoldDB" id="A0A2N7NCY3"/>
<comment type="caution">
    <text evidence="2">The sequence shown here is derived from an EMBL/GenBank/DDBJ whole genome shotgun (WGS) entry which is preliminary data.</text>
</comment>
<sequence length="430" mass="46613">MKYITATLVVLSFICTAPIAYADGHKKMEFTSQANVSLITRTQNEVARLANALRSHYTKNMATWPSSLKGVTNYNGDFATPFGSITGAIKGSKYRLTITLRTSDKTQLALLGDMAERNNGELVGSKLIFDVSADQTSVAMQSGLSRFKDPSGELNTMHTNLDVNNQNLSEINLIEAKTATIIELAGTSATITTANTTNMAASGVTKINKDTVTNLTATVANLDTAKLNHATVSTLNNKGRTNADSGMSVNGALVFSGNGKVYHRNRDLDNLLLRKNSTAVDTNRVRGLDSSSLARKDVGNTFTADQHFNAGLTASNLTASTLIMRNNQAINTSTLNAGTSQTNNVRYGNNYLTNVQSQSKINEQKIASLQRVNLSVIRVGHWVKGGSTGNRRLDHMDGICKKGDKAYTSKEECNYKGENCRIYNTYYTCL</sequence>
<gene>
    <name evidence="2" type="ORF">BCS92_02465</name>
    <name evidence="3" type="ORF">FC057_12385</name>
</gene>
<dbReference type="Proteomes" id="UP000308018">
    <property type="component" value="Unassembled WGS sequence"/>
</dbReference>